<protein>
    <submittedName>
        <fullName evidence="6">DoxX family protein</fullName>
    </submittedName>
</protein>
<keyword evidence="2 5" id="KW-0812">Transmembrane</keyword>
<evidence type="ECO:0000256" key="2">
    <source>
        <dbReference type="ARBA" id="ARBA00022692"/>
    </source>
</evidence>
<evidence type="ECO:0000256" key="1">
    <source>
        <dbReference type="ARBA" id="ARBA00004141"/>
    </source>
</evidence>
<dbReference type="Pfam" id="PF13564">
    <property type="entry name" value="DoxX_2"/>
    <property type="match status" value="1"/>
</dbReference>
<dbReference type="RefSeq" id="WP_114065914.1">
    <property type="nucleotide sequence ID" value="NZ_CP030850.1"/>
</dbReference>
<feature type="transmembrane region" description="Helical" evidence="5">
    <location>
        <begin position="45"/>
        <end position="65"/>
    </location>
</feature>
<accession>A0A344TEQ7</accession>
<sequence>MKIALWIVQGLLALMFAFAGFTKMTTPISELALQMPWVNDFSESMVRFVGAVELLGAIGLLLPALLRIKPILTPLAALGLAVTMLFAAVYHLTKAEYQGIGINVVLGGLALFVAWGRYKKEPILAK</sequence>
<evidence type="ECO:0000313" key="7">
    <source>
        <dbReference type="Proteomes" id="UP000251993"/>
    </source>
</evidence>
<reference evidence="6 7" key="1">
    <citation type="submission" date="2018-07" db="EMBL/GenBank/DDBJ databases">
        <title>Genome sequencing of Runella.</title>
        <authorList>
            <person name="Baek M.-G."/>
            <person name="Yi H."/>
        </authorList>
    </citation>
    <scope>NUCLEOTIDE SEQUENCE [LARGE SCALE GENOMIC DNA]</scope>
    <source>
        <strain evidence="6 7">HYN0085</strain>
    </source>
</reference>
<dbReference type="AlphaFoldDB" id="A0A344TEQ7"/>
<name>A0A344TEQ7_9BACT</name>
<dbReference type="InterPro" id="IPR032808">
    <property type="entry name" value="DoxX"/>
</dbReference>
<comment type="subcellular location">
    <subcellularLocation>
        <location evidence="1">Membrane</location>
        <topology evidence="1">Multi-pass membrane protein</topology>
    </subcellularLocation>
</comment>
<evidence type="ECO:0000256" key="4">
    <source>
        <dbReference type="ARBA" id="ARBA00023136"/>
    </source>
</evidence>
<gene>
    <name evidence="6" type="ORF">DR864_04960</name>
</gene>
<dbReference type="GO" id="GO:0016020">
    <property type="term" value="C:membrane"/>
    <property type="evidence" value="ECO:0007669"/>
    <property type="project" value="UniProtKB-SubCell"/>
</dbReference>
<evidence type="ECO:0000313" key="6">
    <source>
        <dbReference type="EMBL" id="AXE17128.1"/>
    </source>
</evidence>
<keyword evidence="7" id="KW-1185">Reference proteome</keyword>
<dbReference type="Proteomes" id="UP000251993">
    <property type="component" value="Chromosome"/>
</dbReference>
<organism evidence="6 7">
    <name type="scientific">Runella rosea</name>
    <dbReference type="NCBI Taxonomy" id="2259595"/>
    <lineage>
        <taxon>Bacteria</taxon>
        <taxon>Pseudomonadati</taxon>
        <taxon>Bacteroidota</taxon>
        <taxon>Cytophagia</taxon>
        <taxon>Cytophagales</taxon>
        <taxon>Spirosomataceae</taxon>
        <taxon>Runella</taxon>
    </lineage>
</organism>
<dbReference type="KEGG" id="run:DR864_04960"/>
<keyword evidence="3 5" id="KW-1133">Transmembrane helix</keyword>
<evidence type="ECO:0000256" key="5">
    <source>
        <dbReference type="SAM" id="Phobius"/>
    </source>
</evidence>
<keyword evidence="4 5" id="KW-0472">Membrane</keyword>
<feature type="transmembrane region" description="Helical" evidence="5">
    <location>
        <begin position="99"/>
        <end position="118"/>
    </location>
</feature>
<dbReference type="EMBL" id="CP030850">
    <property type="protein sequence ID" value="AXE17128.1"/>
    <property type="molecule type" value="Genomic_DNA"/>
</dbReference>
<evidence type="ECO:0000256" key="3">
    <source>
        <dbReference type="ARBA" id="ARBA00022989"/>
    </source>
</evidence>
<proteinExistence type="predicted"/>
<dbReference type="OrthoDB" id="3385086at2"/>
<feature type="transmembrane region" description="Helical" evidence="5">
    <location>
        <begin position="72"/>
        <end position="93"/>
    </location>
</feature>